<feature type="domain" description="GmrSD restriction endonucleases C-terminal" evidence="2">
    <location>
        <begin position="428"/>
        <end position="560"/>
    </location>
</feature>
<feature type="domain" description="GmrSD restriction endonucleases N-terminal" evidence="1">
    <location>
        <begin position="10"/>
        <end position="241"/>
    </location>
</feature>
<accession>A0AA46L6Z5</accession>
<dbReference type="InterPro" id="IPR004919">
    <property type="entry name" value="GmrSD_N"/>
</dbReference>
<dbReference type="Pfam" id="PF07510">
    <property type="entry name" value="GmrSD_C"/>
    <property type="match status" value="1"/>
</dbReference>
<dbReference type="AlphaFoldDB" id="A0AA46L6Z5"/>
<name>A0AA46L6Z5_VIBPH</name>
<protein>
    <submittedName>
        <fullName evidence="3">DUF262 domain-containing protein</fullName>
    </submittedName>
</protein>
<dbReference type="Pfam" id="PF03235">
    <property type="entry name" value="GmrSD_N"/>
    <property type="match status" value="1"/>
</dbReference>
<dbReference type="RefSeq" id="WP_147724491.1">
    <property type="nucleotide sequence ID" value="NZ_VRMQ01000002.1"/>
</dbReference>
<organism evidence="3 4">
    <name type="scientific">Vibrio parahaemolyticus</name>
    <dbReference type="NCBI Taxonomy" id="670"/>
    <lineage>
        <taxon>Bacteria</taxon>
        <taxon>Pseudomonadati</taxon>
        <taxon>Pseudomonadota</taxon>
        <taxon>Gammaproteobacteria</taxon>
        <taxon>Vibrionales</taxon>
        <taxon>Vibrionaceae</taxon>
        <taxon>Vibrio</taxon>
    </lineage>
</organism>
<reference evidence="3 4" key="1">
    <citation type="submission" date="2019-08" db="EMBL/GenBank/DDBJ databases">
        <title>Emerging of two pre-pandemic pathogenic O4:KUT lineages of Vibrio parahaemolyticus in coastal eastern China.</title>
        <authorList>
            <person name="Yu H."/>
        </authorList>
    </citation>
    <scope>NUCLEOTIDE SEQUENCE [LARGE SCALE GENOMIC DNA]</scope>
    <source>
        <strain evidence="3 4">HZ17-383</strain>
    </source>
</reference>
<dbReference type="Proteomes" id="UP000321504">
    <property type="component" value="Unassembled WGS sequence"/>
</dbReference>
<evidence type="ECO:0000313" key="3">
    <source>
        <dbReference type="EMBL" id="TXN16842.1"/>
    </source>
</evidence>
<proteinExistence type="predicted"/>
<evidence type="ECO:0000313" key="4">
    <source>
        <dbReference type="Proteomes" id="UP000321504"/>
    </source>
</evidence>
<evidence type="ECO:0000259" key="2">
    <source>
        <dbReference type="Pfam" id="PF07510"/>
    </source>
</evidence>
<dbReference type="PANTHER" id="PTHR35149:SF2">
    <property type="entry name" value="DUF262 DOMAIN-CONTAINING PROTEIN"/>
    <property type="match status" value="1"/>
</dbReference>
<comment type="caution">
    <text evidence="3">The sequence shown here is derived from an EMBL/GenBank/DDBJ whole genome shotgun (WGS) entry which is preliminary data.</text>
</comment>
<dbReference type="InterPro" id="IPR011089">
    <property type="entry name" value="GmrSD_C"/>
</dbReference>
<gene>
    <name evidence="3" type="ORF">FVP01_12900</name>
</gene>
<sequence length="569" mass="66586">MKIDTKTKKIEELFYGLNTRYFVPKYQRDYSWSVSNELPDLWIDIINAFNSRKSYFMGTILLAKHDQEDHFDIVDGQQRTVSFMLLLSVIQDYAKMVIDDQIGNDKLDCTNEDRKHIADLLYRKVSRHIKEDECFLNLTNKDSKHFERLIDVKNCNLKIEVNKSSNRVIKAKRFFQDKIEAEFFGRSGSLSQLKVFFEFVITQLKFVTITVEDDYDAYVIFESLNSKGMDLSVADLLKNKVLSNVEEGKQDRVLDDWDSIVRTIQSVPANYVDYIKCYWNAYESPDVTKNTLYKSIRNKIHSDSQRTLDFVDALLENADVYDKLKNKSKLNWPKVNLNEKWASDVAELHILGYTIYLPCFLYALNNRPDIVGPLAVRTKSLLFRWITICDYGVGEIDSLFKNILSSMKDDKSDNYILELFDPLFQKVNDKVFEESFSSYESESNTIHKYIMSKITISQDGDHVIPDYLQVDLEHVLPKHYEAWKDYGLNDNFSKPYKRWIYSVGNTVLLEKGINRSLKDKPFEIKQAAFKESEFAETKELSKIDGWSEEEIKKRAKKLSKLALNIWPAF</sequence>
<evidence type="ECO:0000259" key="1">
    <source>
        <dbReference type="Pfam" id="PF03235"/>
    </source>
</evidence>
<dbReference type="EMBL" id="VRMQ01000002">
    <property type="protein sequence ID" value="TXN16842.1"/>
    <property type="molecule type" value="Genomic_DNA"/>
</dbReference>
<dbReference type="PANTHER" id="PTHR35149">
    <property type="entry name" value="SLL5132 PROTEIN"/>
    <property type="match status" value="1"/>
</dbReference>